<protein>
    <submittedName>
        <fullName evidence="2">Uncharacterized protein</fullName>
    </submittedName>
</protein>
<dbReference type="EMBL" id="JBHUKR010000004">
    <property type="protein sequence ID" value="MFD2415918.1"/>
    <property type="molecule type" value="Genomic_DNA"/>
</dbReference>
<accession>A0ABW5FM53</accession>
<dbReference type="RefSeq" id="WP_378262155.1">
    <property type="nucleotide sequence ID" value="NZ_JBHUKR010000004.1"/>
</dbReference>
<feature type="signal peptide" evidence="1">
    <location>
        <begin position="1"/>
        <end position="20"/>
    </location>
</feature>
<evidence type="ECO:0000256" key="1">
    <source>
        <dbReference type="SAM" id="SignalP"/>
    </source>
</evidence>
<evidence type="ECO:0000313" key="2">
    <source>
        <dbReference type="EMBL" id="MFD2415918.1"/>
    </source>
</evidence>
<feature type="chain" id="PRO_5046676365" evidence="1">
    <location>
        <begin position="21"/>
        <end position="151"/>
    </location>
</feature>
<reference evidence="3" key="1">
    <citation type="journal article" date="2019" name="Int. J. Syst. Evol. Microbiol.">
        <title>The Global Catalogue of Microorganisms (GCM) 10K type strain sequencing project: providing services to taxonomists for standard genome sequencing and annotation.</title>
        <authorList>
            <consortium name="The Broad Institute Genomics Platform"/>
            <consortium name="The Broad Institute Genome Sequencing Center for Infectious Disease"/>
            <person name="Wu L."/>
            <person name="Ma J."/>
        </authorList>
    </citation>
    <scope>NUCLEOTIDE SEQUENCE [LARGE SCALE GENOMIC DNA]</scope>
    <source>
        <strain evidence="3">CGMCC 4.7645</strain>
    </source>
</reference>
<comment type="caution">
    <text evidence="2">The sequence shown here is derived from an EMBL/GenBank/DDBJ whole genome shotgun (WGS) entry which is preliminary data.</text>
</comment>
<sequence>MRIRVLATVLAAGAALVASGVITGATAEAKGRPCGDAVSTQGVGTAGTTWTLKSMYDDNGPGLVAGEEFQIETHEAGQHWTVVLSDNGVPFFTNNDDVSVASGINETHPNHVRHGTTNVMSAHAVRHETGEVIDGSVSLPVAPAQCAPNSP</sequence>
<evidence type="ECO:0000313" key="3">
    <source>
        <dbReference type="Proteomes" id="UP001597417"/>
    </source>
</evidence>
<keyword evidence="3" id="KW-1185">Reference proteome</keyword>
<gene>
    <name evidence="2" type="ORF">ACFSXZ_06215</name>
</gene>
<keyword evidence="1" id="KW-0732">Signal</keyword>
<dbReference type="Proteomes" id="UP001597417">
    <property type="component" value="Unassembled WGS sequence"/>
</dbReference>
<name>A0ABW5FM53_9PSEU</name>
<proteinExistence type="predicted"/>
<organism evidence="2 3">
    <name type="scientific">Amycolatopsis pigmentata</name>
    <dbReference type="NCBI Taxonomy" id="450801"/>
    <lineage>
        <taxon>Bacteria</taxon>
        <taxon>Bacillati</taxon>
        <taxon>Actinomycetota</taxon>
        <taxon>Actinomycetes</taxon>
        <taxon>Pseudonocardiales</taxon>
        <taxon>Pseudonocardiaceae</taxon>
        <taxon>Amycolatopsis</taxon>
    </lineage>
</organism>